<dbReference type="PANTHER" id="PTHR31071">
    <property type="entry name" value="GB|AAF24581.1"/>
    <property type="match status" value="1"/>
</dbReference>
<evidence type="ECO:0000256" key="1">
    <source>
        <dbReference type="SAM" id="Coils"/>
    </source>
</evidence>
<proteinExistence type="predicted"/>
<name>A0AAV5EDE7_ELECO</name>
<dbReference type="EMBL" id="BQKI01000075">
    <property type="protein sequence ID" value="GJN21129.1"/>
    <property type="molecule type" value="Genomic_DNA"/>
</dbReference>
<dbReference type="PANTHER" id="PTHR31071:SF63">
    <property type="entry name" value="OS02G0506100 PROTEIN"/>
    <property type="match status" value="1"/>
</dbReference>
<sequence>MAQLQELYNSMTASKELVRVLATVLSPGALNPTAASLLTALRSELDVARARARQLARDHRRCHVGDEAERQREEEMRAWKSRHREKSAAAARVVASELDAERRARRRAERVGARLGEALAEAEAALRAARRDAERERRAREKVCDELALAAAAGGPALVVEEEEMGRREAEREELEREREMLRVADEMREERVRMKLAEARVQFEEKNAVVDRLRQELEAFLGRGDGEGESSPPAHPHHDDAAAAAHRLQLVLASDESVVNGIDPVAVHKTIAEVDGGSDGSDIELNVDGNSRDYSWSYGTAASNKETTMAAASRSSRHGSFSDRGTEGADRQLGIGEEQHWNQGCISDDDDEEDRTTGKEDVDEDAERYEAIKNLREQMLAGHGFVFLSQQQQQQQGGPPDAGDRDHRRRPGFVSSG</sequence>
<feature type="region of interest" description="Disordered" evidence="2">
    <location>
        <begin position="308"/>
        <end position="368"/>
    </location>
</feature>
<gene>
    <name evidence="3" type="primary">gb08579</name>
    <name evidence="3" type="ORF">PR202_gb08579</name>
</gene>
<feature type="compositionally biased region" description="Basic and acidic residues" evidence="2">
    <location>
        <begin position="321"/>
        <end position="331"/>
    </location>
</feature>
<reference evidence="3" key="2">
    <citation type="submission" date="2021-12" db="EMBL/GenBank/DDBJ databases">
        <title>Resequencing data analysis of finger millet.</title>
        <authorList>
            <person name="Hatakeyama M."/>
            <person name="Aluri S."/>
            <person name="Balachadran M.T."/>
            <person name="Sivarajan S.R."/>
            <person name="Poveda L."/>
            <person name="Shimizu-Inatsugi R."/>
            <person name="Schlapbach R."/>
            <person name="Sreeman S.M."/>
            <person name="Shimizu K.K."/>
        </authorList>
    </citation>
    <scope>NUCLEOTIDE SEQUENCE</scope>
</reference>
<keyword evidence="1" id="KW-0175">Coiled coil</keyword>
<evidence type="ECO:0000256" key="2">
    <source>
        <dbReference type="SAM" id="MobiDB-lite"/>
    </source>
</evidence>
<dbReference type="InterPro" id="IPR043424">
    <property type="entry name" value="BLT-like"/>
</dbReference>
<organism evidence="3 4">
    <name type="scientific">Eleusine coracana subsp. coracana</name>
    <dbReference type="NCBI Taxonomy" id="191504"/>
    <lineage>
        <taxon>Eukaryota</taxon>
        <taxon>Viridiplantae</taxon>
        <taxon>Streptophyta</taxon>
        <taxon>Embryophyta</taxon>
        <taxon>Tracheophyta</taxon>
        <taxon>Spermatophyta</taxon>
        <taxon>Magnoliopsida</taxon>
        <taxon>Liliopsida</taxon>
        <taxon>Poales</taxon>
        <taxon>Poaceae</taxon>
        <taxon>PACMAD clade</taxon>
        <taxon>Chloridoideae</taxon>
        <taxon>Cynodonteae</taxon>
        <taxon>Eleusininae</taxon>
        <taxon>Eleusine</taxon>
    </lineage>
</organism>
<accession>A0AAV5EDE7</accession>
<evidence type="ECO:0000313" key="4">
    <source>
        <dbReference type="Proteomes" id="UP001054889"/>
    </source>
</evidence>
<dbReference type="Proteomes" id="UP001054889">
    <property type="component" value="Unassembled WGS sequence"/>
</dbReference>
<reference evidence="3" key="1">
    <citation type="journal article" date="2018" name="DNA Res.">
        <title>Multiple hybrid de novo genome assembly of finger millet, an orphan allotetraploid crop.</title>
        <authorList>
            <person name="Hatakeyama M."/>
            <person name="Aluri S."/>
            <person name="Balachadran M.T."/>
            <person name="Sivarajan S.R."/>
            <person name="Patrignani A."/>
            <person name="Gruter S."/>
            <person name="Poveda L."/>
            <person name="Shimizu-Inatsugi R."/>
            <person name="Baeten J."/>
            <person name="Francoijs K.J."/>
            <person name="Nataraja K.N."/>
            <person name="Reddy Y.A.N."/>
            <person name="Phadnis S."/>
            <person name="Ravikumar R.L."/>
            <person name="Schlapbach R."/>
            <person name="Sreeman S.M."/>
            <person name="Shimizu K.K."/>
        </authorList>
    </citation>
    <scope>NUCLEOTIDE SEQUENCE</scope>
</reference>
<comment type="caution">
    <text evidence="3">The sequence shown here is derived from an EMBL/GenBank/DDBJ whole genome shotgun (WGS) entry which is preliminary data.</text>
</comment>
<protein>
    <submittedName>
        <fullName evidence="3">Uncharacterized protein</fullName>
    </submittedName>
</protein>
<keyword evidence="4" id="KW-1185">Reference proteome</keyword>
<feature type="region of interest" description="Disordered" evidence="2">
    <location>
        <begin position="384"/>
        <end position="418"/>
    </location>
</feature>
<feature type="coiled-coil region" evidence="1">
    <location>
        <begin position="119"/>
        <end position="217"/>
    </location>
</feature>
<evidence type="ECO:0000313" key="3">
    <source>
        <dbReference type="EMBL" id="GJN21129.1"/>
    </source>
</evidence>
<dbReference type="AlphaFoldDB" id="A0AAV5EDE7"/>